<sequence length="113" mass="12469">MSALTHQIGFALGTVTREIIRAVTQPPAPNQTYPLTYAETSLPGPCLPPKKVTDLSQTPAIVRAKGVDLYDWYEGNTREITKAARKRRQCKRQVNSPEPQPSALRMGPLADLI</sequence>
<dbReference type="EMBL" id="FOHW01000026">
    <property type="protein sequence ID" value="SET80606.1"/>
    <property type="molecule type" value="Genomic_DNA"/>
</dbReference>
<organism evidence="2 3">
    <name type="scientific">Pseudomonas graminis</name>
    <dbReference type="NCBI Taxonomy" id="158627"/>
    <lineage>
        <taxon>Bacteria</taxon>
        <taxon>Pseudomonadati</taxon>
        <taxon>Pseudomonadota</taxon>
        <taxon>Gammaproteobacteria</taxon>
        <taxon>Pseudomonadales</taxon>
        <taxon>Pseudomonadaceae</taxon>
        <taxon>Pseudomonas</taxon>
    </lineage>
</organism>
<accession>A0A1I0HA18</accession>
<dbReference type="RefSeq" id="WP_074891520.1">
    <property type="nucleotide sequence ID" value="NZ_FOHW01000026.1"/>
</dbReference>
<dbReference type="AlphaFoldDB" id="A0A1I0HA18"/>
<proteinExistence type="predicted"/>
<evidence type="ECO:0000313" key="3">
    <source>
        <dbReference type="Proteomes" id="UP000182332"/>
    </source>
</evidence>
<feature type="region of interest" description="Disordered" evidence="1">
    <location>
        <begin position="84"/>
        <end position="113"/>
    </location>
</feature>
<evidence type="ECO:0000256" key="1">
    <source>
        <dbReference type="SAM" id="MobiDB-lite"/>
    </source>
</evidence>
<protein>
    <submittedName>
        <fullName evidence="2">Uncharacterized protein</fullName>
    </submittedName>
</protein>
<reference evidence="2 3" key="1">
    <citation type="submission" date="2016-10" db="EMBL/GenBank/DDBJ databases">
        <authorList>
            <person name="de Groot N.N."/>
        </authorList>
    </citation>
    <scope>NUCLEOTIDE SEQUENCE [LARGE SCALE GENOMIC DNA]</scope>
    <source>
        <strain evidence="2 3">DSM 11363</strain>
    </source>
</reference>
<name>A0A1I0HA18_9PSED</name>
<dbReference type="Proteomes" id="UP000182332">
    <property type="component" value="Unassembled WGS sequence"/>
</dbReference>
<evidence type="ECO:0000313" key="2">
    <source>
        <dbReference type="EMBL" id="SET80606.1"/>
    </source>
</evidence>
<gene>
    <name evidence="2" type="ORF">SAMN05216197_12630</name>
</gene>